<dbReference type="EMBL" id="CAJOAX010053553">
    <property type="protein sequence ID" value="CAF4321089.1"/>
    <property type="molecule type" value="Genomic_DNA"/>
</dbReference>
<comment type="caution">
    <text evidence="1">The sequence shown here is derived from an EMBL/GenBank/DDBJ whole genome shotgun (WGS) entry which is preliminary data.</text>
</comment>
<name>A0A820J757_9BILA</name>
<sequence>TAEGVACTADLIDKALDEADDDKFSNANSFHLQEIFTYRREKIDVRDECLKLVQAENVEQNAVEIIKQEINSKQNYTNARFRSPLANYLLHLVGN</sequence>
<proteinExistence type="predicted"/>
<feature type="non-terminal residue" evidence="1">
    <location>
        <position position="1"/>
    </location>
</feature>
<protein>
    <submittedName>
        <fullName evidence="1">Uncharacterized protein</fullName>
    </submittedName>
</protein>
<reference evidence="1" key="1">
    <citation type="submission" date="2021-02" db="EMBL/GenBank/DDBJ databases">
        <authorList>
            <person name="Nowell W R."/>
        </authorList>
    </citation>
    <scope>NUCLEOTIDE SEQUENCE</scope>
</reference>
<accession>A0A820J757</accession>
<evidence type="ECO:0000313" key="2">
    <source>
        <dbReference type="Proteomes" id="UP000663823"/>
    </source>
</evidence>
<dbReference type="AlphaFoldDB" id="A0A820J757"/>
<evidence type="ECO:0000313" key="1">
    <source>
        <dbReference type="EMBL" id="CAF4321089.1"/>
    </source>
</evidence>
<organism evidence="1 2">
    <name type="scientific">Rotaria sordida</name>
    <dbReference type="NCBI Taxonomy" id="392033"/>
    <lineage>
        <taxon>Eukaryota</taxon>
        <taxon>Metazoa</taxon>
        <taxon>Spiralia</taxon>
        <taxon>Gnathifera</taxon>
        <taxon>Rotifera</taxon>
        <taxon>Eurotatoria</taxon>
        <taxon>Bdelloidea</taxon>
        <taxon>Philodinida</taxon>
        <taxon>Philodinidae</taxon>
        <taxon>Rotaria</taxon>
    </lineage>
</organism>
<dbReference type="Proteomes" id="UP000663823">
    <property type="component" value="Unassembled WGS sequence"/>
</dbReference>
<gene>
    <name evidence="1" type="ORF">OTI717_LOCUS42656</name>
</gene>